<evidence type="ECO:0008006" key="3">
    <source>
        <dbReference type="Google" id="ProtNLM"/>
    </source>
</evidence>
<evidence type="ECO:0000313" key="1">
    <source>
        <dbReference type="EMBL" id="KAG5565234.1"/>
    </source>
</evidence>
<dbReference type="AlphaFoldDB" id="A0AAV6LKL0"/>
<dbReference type="EMBL" id="JACTNZ010000001">
    <property type="protein sequence ID" value="KAG5565234.1"/>
    <property type="molecule type" value="Genomic_DNA"/>
</dbReference>
<dbReference type="Proteomes" id="UP000823749">
    <property type="component" value="Chromosome 1"/>
</dbReference>
<organism evidence="1 2">
    <name type="scientific">Rhododendron griersonianum</name>
    <dbReference type="NCBI Taxonomy" id="479676"/>
    <lineage>
        <taxon>Eukaryota</taxon>
        <taxon>Viridiplantae</taxon>
        <taxon>Streptophyta</taxon>
        <taxon>Embryophyta</taxon>
        <taxon>Tracheophyta</taxon>
        <taxon>Spermatophyta</taxon>
        <taxon>Magnoliopsida</taxon>
        <taxon>eudicotyledons</taxon>
        <taxon>Gunneridae</taxon>
        <taxon>Pentapetalae</taxon>
        <taxon>asterids</taxon>
        <taxon>Ericales</taxon>
        <taxon>Ericaceae</taxon>
        <taxon>Ericoideae</taxon>
        <taxon>Rhodoreae</taxon>
        <taxon>Rhododendron</taxon>
    </lineage>
</organism>
<comment type="caution">
    <text evidence="1">The sequence shown here is derived from an EMBL/GenBank/DDBJ whole genome shotgun (WGS) entry which is preliminary data.</text>
</comment>
<gene>
    <name evidence="1" type="ORF">RHGRI_001211</name>
</gene>
<name>A0AAV6LKL0_9ERIC</name>
<keyword evidence="2" id="KW-1185">Reference proteome</keyword>
<evidence type="ECO:0000313" key="2">
    <source>
        <dbReference type="Proteomes" id="UP000823749"/>
    </source>
</evidence>
<sequence length="63" mass="6937">MFCSKMVPTTSMVLTSLTARILSMASSSVRLIAPPPVTRGLISGSPFTYLRSQPNHSLCYVFW</sequence>
<reference evidence="1" key="1">
    <citation type="submission" date="2020-08" db="EMBL/GenBank/DDBJ databases">
        <title>Plant Genome Project.</title>
        <authorList>
            <person name="Zhang R.-G."/>
        </authorList>
    </citation>
    <scope>NUCLEOTIDE SEQUENCE</scope>
    <source>
        <strain evidence="1">WSP0</strain>
        <tissue evidence="1">Leaf</tissue>
    </source>
</reference>
<accession>A0AAV6LKL0</accession>
<proteinExistence type="predicted"/>
<protein>
    <recommendedName>
        <fullName evidence="3">Secreted protein</fullName>
    </recommendedName>
</protein>